<dbReference type="Proteomes" id="UP001432099">
    <property type="component" value="Chromosome"/>
</dbReference>
<proteinExistence type="predicted"/>
<evidence type="ECO:0000313" key="3">
    <source>
        <dbReference type="Proteomes" id="UP001432099"/>
    </source>
</evidence>
<gene>
    <name evidence="2" type="ORF">T23_04430</name>
</gene>
<name>A0ABM8IGG1_9FIRM</name>
<feature type="domain" description="Antitoxin SocA-like Panacea" evidence="1">
    <location>
        <begin position="226"/>
        <end position="314"/>
    </location>
</feature>
<evidence type="ECO:0000313" key="2">
    <source>
        <dbReference type="EMBL" id="BEH90341.1"/>
    </source>
</evidence>
<sequence>MSVFCMKCQCEVGYRVVEEIGKTIIKGYDVNYKKKSAICERCAQPVFVEQIHDENKEQSKKSYQELVSREAIDIITSIMERYNIGKRPLSLILDWGELTITRYLKGMAPKKEYLDTLKLINEKPSAFAQILNQNQEKITRKAYEKCLKKITDLTTTDEQLIDEDVTPTVSMDDSVQETESFWEDSSSIVPMLEDNDQQQGDKAQDKIYHVVQYILGVSEDVTPHALQKILYYAQAFFKVFYGYHLFEDDCEAWAQGPVYPNIYYQLKDSYDHPLMKNSCSLDDKEQFFIDLIMRYFGCYSGKSLERMTHCEKPWRDARSGMMSVQVEGRVIEKSSIEKYFMDVYKKYNMLSMTDIIDYSTSLFSRIL</sequence>
<dbReference type="Pfam" id="PF13274">
    <property type="entry name" value="SocA_Panacea"/>
    <property type="match status" value="1"/>
</dbReference>
<protein>
    <recommendedName>
        <fullName evidence="1">Antitoxin SocA-like Panacea domain-containing protein</fullName>
    </recommendedName>
</protein>
<keyword evidence="3" id="KW-1185">Reference proteome</keyword>
<organism evidence="2 3">
    <name type="scientific">Turicibacter faecis</name>
    <dbReference type="NCBI Taxonomy" id="2963365"/>
    <lineage>
        <taxon>Bacteria</taxon>
        <taxon>Bacillati</taxon>
        <taxon>Bacillota</taxon>
        <taxon>Erysipelotrichia</taxon>
        <taxon>Erysipelotrichales</taxon>
        <taxon>Turicibacteraceae</taxon>
        <taxon>Turicibacter</taxon>
    </lineage>
</organism>
<dbReference type="InterPro" id="IPR025272">
    <property type="entry name" value="SocA_Panacea"/>
</dbReference>
<evidence type="ECO:0000259" key="1">
    <source>
        <dbReference type="Pfam" id="PF13274"/>
    </source>
</evidence>
<dbReference type="EMBL" id="AP028127">
    <property type="protein sequence ID" value="BEH90341.1"/>
    <property type="molecule type" value="Genomic_DNA"/>
</dbReference>
<accession>A0ABM8IGG1</accession>
<reference evidence="2" key="1">
    <citation type="journal article" date="2024" name="Int. J. Syst. Evol. Microbiol.">
        <title>Turicibacter faecis sp. nov., isolated from faeces of heart failure mouse model.</title>
        <authorList>
            <person name="Imamura Y."/>
            <person name="Motooka D."/>
            <person name="Nakajima Y."/>
            <person name="Ito S."/>
            <person name="Kitakaze M."/>
            <person name="Iida T."/>
            <person name="Nakamura S."/>
        </authorList>
    </citation>
    <scope>NUCLEOTIDE SEQUENCE</scope>
    <source>
        <strain evidence="2">TC023</strain>
    </source>
</reference>
<dbReference type="RefSeq" id="WP_161832783.1">
    <property type="nucleotide sequence ID" value="NZ_AP028127.1"/>
</dbReference>